<dbReference type="EMBL" id="JAALLS010000003">
    <property type="protein sequence ID" value="NGP87420.1"/>
    <property type="molecule type" value="Genomic_DNA"/>
</dbReference>
<dbReference type="CDD" id="cd02440">
    <property type="entry name" value="AdoMet_MTases"/>
    <property type="match status" value="1"/>
</dbReference>
<evidence type="ECO:0000256" key="2">
    <source>
        <dbReference type="ARBA" id="ARBA00012534"/>
    </source>
</evidence>
<dbReference type="Gene3D" id="3.40.50.150">
    <property type="entry name" value="Vaccinia Virus protein VP39"/>
    <property type="match status" value="1"/>
</dbReference>
<dbReference type="InterPro" id="IPR026024">
    <property type="entry name" value="Chemotaxis_MeTrfase_CheR"/>
</dbReference>
<proteinExistence type="predicted"/>
<keyword evidence="5" id="KW-0949">S-adenosyl-L-methionine</keyword>
<dbReference type="InterPro" id="IPR022641">
    <property type="entry name" value="CheR_N"/>
</dbReference>
<dbReference type="GO" id="GO:0032259">
    <property type="term" value="P:methylation"/>
    <property type="evidence" value="ECO:0007669"/>
    <property type="project" value="UniProtKB-KW"/>
</dbReference>
<evidence type="ECO:0000256" key="5">
    <source>
        <dbReference type="ARBA" id="ARBA00022691"/>
    </source>
</evidence>
<organism evidence="7 8">
    <name type="scientific">Fodinibius halophilus</name>
    <dbReference type="NCBI Taxonomy" id="1736908"/>
    <lineage>
        <taxon>Bacteria</taxon>
        <taxon>Pseudomonadati</taxon>
        <taxon>Balneolota</taxon>
        <taxon>Balneolia</taxon>
        <taxon>Balneolales</taxon>
        <taxon>Balneolaceae</taxon>
        <taxon>Fodinibius</taxon>
    </lineage>
</organism>
<comment type="caution">
    <text evidence="7">The sequence shown here is derived from an EMBL/GenBank/DDBJ whole genome shotgun (WGS) entry which is preliminary data.</text>
</comment>
<sequence length="262" mass="30442">MKLKESEFTTIREKIYQYCGINLHEGKQALVRSRVMKRIRKLGMSDFAQYINYLEQDGSGNEFLALVDVLTTNKTSFFREDQHFEFIRDEVIPQINGQSVKWWSAGCSTGEEPVTCSMVLQEEGISPGRVKILATDLSREVLRIGKRGVYAAKKVADIPPEFRNKYFRRVSENQFQVTSDIRKMITYGRLNLKKKWPMNGPFHIIMCRNVMIYFNRETQRRLVSRFRDMLKPGGYLFIGHSESVSSENKGLKNVCPAVYKKI</sequence>
<evidence type="ECO:0000256" key="4">
    <source>
        <dbReference type="ARBA" id="ARBA00022679"/>
    </source>
</evidence>
<dbReference type="Proteomes" id="UP000479132">
    <property type="component" value="Unassembled WGS sequence"/>
</dbReference>
<evidence type="ECO:0000313" key="7">
    <source>
        <dbReference type="EMBL" id="NGP87420.1"/>
    </source>
</evidence>
<dbReference type="InterPro" id="IPR050903">
    <property type="entry name" value="Bact_Chemotaxis_MeTrfase"/>
</dbReference>
<dbReference type="Pfam" id="PF03705">
    <property type="entry name" value="CheR_N"/>
    <property type="match status" value="1"/>
</dbReference>
<dbReference type="InterPro" id="IPR029063">
    <property type="entry name" value="SAM-dependent_MTases_sf"/>
</dbReference>
<dbReference type="SUPFAM" id="SSF47757">
    <property type="entry name" value="Chemotaxis receptor methyltransferase CheR, N-terminal domain"/>
    <property type="match status" value="1"/>
</dbReference>
<keyword evidence="4 7" id="KW-0808">Transferase</keyword>
<dbReference type="AlphaFoldDB" id="A0A6M1TFK8"/>
<reference evidence="7 8" key="1">
    <citation type="submission" date="2020-02" db="EMBL/GenBank/DDBJ databases">
        <title>Aliifodinibius halophilus 2W32, complete genome.</title>
        <authorList>
            <person name="Li Y."/>
            <person name="Wu S."/>
        </authorList>
    </citation>
    <scope>NUCLEOTIDE SEQUENCE [LARGE SCALE GENOMIC DNA]</scope>
    <source>
        <strain evidence="7 8">2W32</strain>
    </source>
</reference>
<dbReference type="InterPro" id="IPR022642">
    <property type="entry name" value="CheR_C"/>
</dbReference>
<dbReference type="SUPFAM" id="SSF53335">
    <property type="entry name" value="S-adenosyl-L-methionine-dependent methyltransferases"/>
    <property type="match status" value="1"/>
</dbReference>
<dbReference type="PIRSF" id="PIRSF000410">
    <property type="entry name" value="CheR"/>
    <property type="match status" value="1"/>
</dbReference>
<dbReference type="GO" id="GO:0008983">
    <property type="term" value="F:protein-glutamate O-methyltransferase activity"/>
    <property type="evidence" value="ECO:0007669"/>
    <property type="project" value="UniProtKB-EC"/>
</dbReference>
<dbReference type="InterPro" id="IPR036804">
    <property type="entry name" value="CheR_N_sf"/>
</dbReference>
<dbReference type="Pfam" id="PF01739">
    <property type="entry name" value="CheR"/>
    <property type="match status" value="1"/>
</dbReference>
<dbReference type="PRINTS" id="PR00996">
    <property type="entry name" value="CHERMTFRASE"/>
</dbReference>
<accession>A0A6M1TFK8</accession>
<dbReference type="PANTHER" id="PTHR24422">
    <property type="entry name" value="CHEMOTAXIS PROTEIN METHYLTRANSFERASE"/>
    <property type="match status" value="1"/>
</dbReference>
<protein>
    <recommendedName>
        <fullName evidence="2">protein-glutamate O-methyltransferase</fullName>
        <ecNumber evidence="2">2.1.1.80</ecNumber>
    </recommendedName>
</protein>
<evidence type="ECO:0000259" key="6">
    <source>
        <dbReference type="PROSITE" id="PS50123"/>
    </source>
</evidence>
<dbReference type="RefSeq" id="WP_165266160.1">
    <property type="nucleotide sequence ID" value="NZ_JAALLS010000003.1"/>
</dbReference>
<dbReference type="SMART" id="SM00138">
    <property type="entry name" value="MeTrc"/>
    <property type="match status" value="1"/>
</dbReference>
<feature type="domain" description="CheR-type methyltransferase" evidence="6">
    <location>
        <begin position="1"/>
        <end position="262"/>
    </location>
</feature>
<dbReference type="EC" id="2.1.1.80" evidence="2"/>
<dbReference type="PANTHER" id="PTHR24422:SF19">
    <property type="entry name" value="CHEMOTAXIS PROTEIN METHYLTRANSFERASE"/>
    <property type="match status" value="1"/>
</dbReference>
<name>A0A6M1TFK8_9BACT</name>
<dbReference type="Gene3D" id="1.10.155.10">
    <property type="entry name" value="Chemotaxis receptor methyltransferase CheR, N-terminal domain"/>
    <property type="match status" value="1"/>
</dbReference>
<dbReference type="PROSITE" id="PS50123">
    <property type="entry name" value="CHER"/>
    <property type="match status" value="1"/>
</dbReference>
<keyword evidence="3 7" id="KW-0489">Methyltransferase</keyword>
<evidence type="ECO:0000256" key="1">
    <source>
        <dbReference type="ARBA" id="ARBA00001541"/>
    </source>
</evidence>
<dbReference type="InterPro" id="IPR000780">
    <property type="entry name" value="CheR_MeTrfase"/>
</dbReference>
<evidence type="ECO:0000256" key="3">
    <source>
        <dbReference type="ARBA" id="ARBA00022603"/>
    </source>
</evidence>
<keyword evidence="8" id="KW-1185">Reference proteome</keyword>
<evidence type="ECO:0000313" key="8">
    <source>
        <dbReference type="Proteomes" id="UP000479132"/>
    </source>
</evidence>
<gene>
    <name evidence="7" type="ORF">G3569_03555</name>
</gene>
<comment type="catalytic activity">
    <reaction evidence="1">
        <text>L-glutamyl-[protein] + S-adenosyl-L-methionine = [protein]-L-glutamate 5-O-methyl ester + S-adenosyl-L-homocysteine</text>
        <dbReference type="Rhea" id="RHEA:24452"/>
        <dbReference type="Rhea" id="RHEA-COMP:10208"/>
        <dbReference type="Rhea" id="RHEA-COMP:10311"/>
        <dbReference type="ChEBI" id="CHEBI:29973"/>
        <dbReference type="ChEBI" id="CHEBI:57856"/>
        <dbReference type="ChEBI" id="CHEBI:59789"/>
        <dbReference type="ChEBI" id="CHEBI:82795"/>
        <dbReference type="EC" id="2.1.1.80"/>
    </reaction>
</comment>